<evidence type="ECO:0000313" key="3">
    <source>
        <dbReference type="EnsemblPlants" id="PNT70051"/>
    </source>
</evidence>
<protein>
    <submittedName>
        <fullName evidence="2 3">Uncharacterized protein</fullName>
    </submittedName>
</protein>
<dbReference type="InParanoid" id="A0A2K2D6Z9"/>
<dbReference type="Gramene" id="PNT70051">
    <property type="protein sequence ID" value="PNT70051"/>
    <property type="gene ID" value="BRADI_2g04555v3"/>
</dbReference>
<dbReference type="EnsemblPlants" id="PNT70051">
    <property type="protein sequence ID" value="PNT70051"/>
    <property type="gene ID" value="BRADI_2g04555v3"/>
</dbReference>
<feature type="compositionally biased region" description="Basic and acidic residues" evidence="1">
    <location>
        <begin position="62"/>
        <end position="71"/>
    </location>
</feature>
<reference evidence="3" key="3">
    <citation type="submission" date="2018-08" db="UniProtKB">
        <authorList>
            <consortium name="EnsemblPlants"/>
        </authorList>
    </citation>
    <scope>IDENTIFICATION</scope>
    <source>
        <strain evidence="3">cv. Bd21</strain>
    </source>
</reference>
<dbReference type="Proteomes" id="UP000008810">
    <property type="component" value="Chromosome 2"/>
</dbReference>
<evidence type="ECO:0000256" key="1">
    <source>
        <dbReference type="SAM" id="MobiDB-lite"/>
    </source>
</evidence>
<evidence type="ECO:0000313" key="4">
    <source>
        <dbReference type="Proteomes" id="UP000008810"/>
    </source>
</evidence>
<reference evidence="2" key="2">
    <citation type="submission" date="2017-06" db="EMBL/GenBank/DDBJ databases">
        <title>WGS assembly of Brachypodium distachyon.</title>
        <authorList>
            <consortium name="The International Brachypodium Initiative"/>
            <person name="Lucas S."/>
            <person name="Harmon-Smith M."/>
            <person name="Lail K."/>
            <person name="Tice H."/>
            <person name="Grimwood J."/>
            <person name="Bruce D."/>
            <person name="Barry K."/>
            <person name="Shu S."/>
            <person name="Lindquist E."/>
            <person name="Wang M."/>
            <person name="Pitluck S."/>
            <person name="Vogel J.P."/>
            <person name="Garvin D.F."/>
            <person name="Mockler T.C."/>
            <person name="Schmutz J."/>
            <person name="Rokhsar D."/>
            <person name="Bevan M.W."/>
        </authorList>
    </citation>
    <scope>NUCLEOTIDE SEQUENCE</scope>
    <source>
        <strain evidence="2">Bd21</strain>
    </source>
</reference>
<feature type="region of interest" description="Disordered" evidence="1">
    <location>
        <begin position="44"/>
        <end position="84"/>
    </location>
</feature>
<reference evidence="2 3" key="1">
    <citation type="journal article" date="2010" name="Nature">
        <title>Genome sequencing and analysis of the model grass Brachypodium distachyon.</title>
        <authorList>
            <consortium name="International Brachypodium Initiative"/>
        </authorList>
    </citation>
    <scope>NUCLEOTIDE SEQUENCE [LARGE SCALE GENOMIC DNA]</scope>
    <source>
        <strain evidence="2 3">Bd21</strain>
    </source>
</reference>
<proteinExistence type="predicted"/>
<evidence type="ECO:0000313" key="2">
    <source>
        <dbReference type="EMBL" id="PNT70051.1"/>
    </source>
</evidence>
<dbReference type="EMBL" id="CM000881">
    <property type="protein sequence ID" value="PNT70051.1"/>
    <property type="molecule type" value="Genomic_DNA"/>
</dbReference>
<dbReference type="AlphaFoldDB" id="A0A2K2D6Z9"/>
<name>A0A2K2D6Z9_BRADI</name>
<sequence length="84" mass="10021">MLNTKSENNRARKKCNNFMYRFNFFADEKYNCFNCPNLIQKIRPTKETKKPNRRYTKACSSPDHEAQERSKQQRGTQSIDLQAI</sequence>
<accession>A0A2K2D6Z9</accession>
<feature type="compositionally biased region" description="Polar residues" evidence="1">
    <location>
        <begin position="73"/>
        <end position="84"/>
    </location>
</feature>
<keyword evidence="4" id="KW-1185">Reference proteome</keyword>
<organism evidence="2">
    <name type="scientific">Brachypodium distachyon</name>
    <name type="common">Purple false brome</name>
    <name type="synonym">Trachynia distachya</name>
    <dbReference type="NCBI Taxonomy" id="15368"/>
    <lineage>
        <taxon>Eukaryota</taxon>
        <taxon>Viridiplantae</taxon>
        <taxon>Streptophyta</taxon>
        <taxon>Embryophyta</taxon>
        <taxon>Tracheophyta</taxon>
        <taxon>Spermatophyta</taxon>
        <taxon>Magnoliopsida</taxon>
        <taxon>Liliopsida</taxon>
        <taxon>Poales</taxon>
        <taxon>Poaceae</taxon>
        <taxon>BOP clade</taxon>
        <taxon>Pooideae</taxon>
        <taxon>Stipodae</taxon>
        <taxon>Brachypodieae</taxon>
        <taxon>Brachypodium</taxon>
    </lineage>
</organism>
<gene>
    <name evidence="2" type="ORF">BRADI_2g04555v3</name>
</gene>